<organism evidence="1 2">
    <name type="scientific">Candidatus Scatoplasma merdavium</name>
    <dbReference type="NCBI Taxonomy" id="2840932"/>
    <lineage>
        <taxon>Bacteria</taxon>
        <taxon>Bacillati</taxon>
        <taxon>Bacillota</taxon>
        <taxon>Bacilli</taxon>
        <taxon>Bacillales</taxon>
        <taxon>Candidatus Scatoplasma</taxon>
    </lineage>
</organism>
<proteinExistence type="predicted"/>
<accession>A0A9D9GQP4</accession>
<dbReference type="InterPro" id="IPR021243">
    <property type="entry name" value="DUF2804"/>
</dbReference>
<comment type="caution">
    <text evidence="1">The sequence shown here is derived from an EMBL/GenBank/DDBJ whole genome shotgun (WGS) entry which is preliminary data.</text>
</comment>
<protein>
    <submittedName>
        <fullName evidence="1">DUF2804 family protein</fullName>
    </submittedName>
</protein>
<feature type="non-terminal residue" evidence="1">
    <location>
        <position position="1"/>
    </location>
</feature>
<dbReference type="AlphaFoldDB" id="A0A9D9GQP4"/>
<reference evidence="1" key="1">
    <citation type="submission" date="2020-10" db="EMBL/GenBank/DDBJ databases">
        <authorList>
            <person name="Gilroy R."/>
        </authorList>
    </citation>
    <scope>NUCLEOTIDE SEQUENCE</scope>
    <source>
        <strain evidence="1">1748</strain>
    </source>
</reference>
<dbReference type="Proteomes" id="UP000823629">
    <property type="component" value="Unassembled WGS sequence"/>
</dbReference>
<name>A0A9D9GQP4_9BACL</name>
<dbReference type="Pfam" id="PF10974">
    <property type="entry name" value="DUF2804"/>
    <property type="match status" value="1"/>
</dbReference>
<gene>
    <name evidence="1" type="ORF">IAC78_01265</name>
</gene>
<dbReference type="EMBL" id="JADING010000037">
    <property type="protein sequence ID" value="MBO8414098.1"/>
    <property type="molecule type" value="Genomic_DNA"/>
</dbReference>
<evidence type="ECO:0000313" key="2">
    <source>
        <dbReference type="Proteomes" id="UP000823629"/>
    </source>
</evidence>
<evidence type="ECO:0000313" key="1">
    <source>
        <dbReference type="EMBL" id="MBO8414098.1"/>
    </source>
</evidence>
<sequence>CLEEKNSEDNFLKISLSTGTISKENVATFDRLKTKKEGYWALETSYPLLDIEGYVQIKDTATYFNKDSFASFSSVNGIMPKRISFFSLKGASYVFNRLIGFNLKQNFFKNTLENTNILSVDKVKIKVGNICFDTSKCDLKNDIKNLRIYDDKSVIEWNFDQIDSVYLEKSLFNKERLVFGNVSGKIRLANQKPIEIDNFKACLFIKS</sequence>
<reference evidence="1" key="2">
    <citation type="journal article" date="2021" name="PeerJ">
        <title>Extensive microbial diversity within the chicken gut microbiome revealed by metagenomics and culture.</title>
        <authorList>
            <person name="Gilroy R."/>
            <person name="Ravi A."/>
            <person name="Getino M."/>
            <person name="Pursley I."/>
            <person name="Horton D.L."/>
            <person name="Alikhan N.F."/>
            <person name="Baker D."/>
            <person name="Gharbi K."/>
            <person name="Hall N."/>
            <person name="Watson M."/>
            <person name="Adriaenssens E.M."/>
            <person name="Foster-Nyarko E."/>
            <person name="Jarju S."/>
            <person name="Secka A."/>
            <person name="Antonio M."/>
            <person name="Oren A."/>
            <person name="Chaudhuri R.R."/>
            <person name="La Ragione R."/>
            <person name="Hildebrand F."/>
            <person name="Pallen M.J."/>
        </authorList>
    </citation>
    <scope>NUCLEOTIDE SEQUENCE</scope>
    <source>
        <strain evidence="1">1748</strain>
    </source>
</reference>